<dbReference type="EMBL" id="JARK01001362">
    <property type="protein sequence ID" value="EYC18666.1"/>
    <property type="molecule type" value="Genomic_DNA"/>
</dbReference>
<dbReference type="GO" id="GO:0000226">
    <property type="term" value="P:microtubule cytoskeleton organization"/>
    <property type="evidence" value="ECO:0007669"/>
    <property type="project" value="TreeGrafter"/>
</dbReference>
<protein>
    <recommendedName>
        <fullName evidence="5">Par3/HAL N-terminal domain-containing protein</fullName>
    </recommendedName>
</protein>
<keyword evidence="3" id="KW-0131">Cell cycle</keyword>
<gene>
    <name evidence="6" type="primary">Acey_s0026.g1301</name>
    <name evidence="6" type="ORF">Y032_0026g1301</name>
</gene>
<comment type="caution">
    <text evidence="6">The sequence shown here is derived from an EMBL/GenBank/DDBJ whole genome shotgun (WGS) entry which is preliminary data.</text>
</comment>
<organism evidence="6 7">
    <name type="scientific">Ancylostoma ceylanicum</name>
    <dbReference type="NCBI Taxonomy" id="53326"/>
    <lineage>
        <taxon>Eukaryota</taxon>
        <taxon>Metazoa</taxon>
        <taxon>Ecdysozoa</taxon>
        <taxon>Nematoda</taxon>
        <taxon>Chromadorea</taxon>
        <taxon>Rhabditida</taxon>
        <taxon>Rhabditina</taxon>
        <taxon>Rhabditomorpha</taxon>
        <taxon>Strongyloidea</taxon>
        <taxon>Ancylostomatidae</taxon>
        <taxon>Ancylostomatinae</taxon>
        <taxon>Ancylostoma</taxon>
    </lineage>
</organism>
<dbReference type="GO" id="GO:0043296">
    <property type="term" value="C:apical junction complex"/>
    <property type="evidence" value="ECO:0007669"/>
    <property type="project" value="TreeGrafter"/>
</dbReference>
<dbReference type="GO" id="GO:0007155">
    <property type="term" value="P:cell adhesion"/>
    <property type="evidence" value="ECO:0007669"/>
    <property type="project" value="TreeGrafter"/>
</dbReference>
<dbReference type="GO" id="GO:0016324">
    <property type="term" value="C:apical plasma membrane"/>
    <property type="evidence" value="ECO:0007669"/>
    <property type="project" value="TreeGrafter"/>
</dbReference>
<dbReference type="GO" id="GO:0005912">
    <property type="term" value="C:adherens junction"/>
    <property type="evidence" value="ECO:0007669"/>
    <property type="project" value="TreeGrafter"/>
</dbReference>
<keyword evidence="2" id="KW-0677">Repeat</keyword>
<feature type="compositionally biased region" description="Low complexity" evidence="4">
    <location>
        <begin position="160"/>
        <end position="180"/>
    </location>
</feature>
<dbReference type="PANTHER" id="PTHR16484:SF17">
    <property type="entry name" value="BAZOOKA, ISOFORM B"/>
    <property type="match status" value="1"/>
</dbReference>
<dbReference type="STRING" id="53326.A0A016UUM1"/>
<dbReference type="Proteomes" id="UP000024635">
    <property type="component" value="Unassembled WGS sequence"/>
</dbReference>
<dbReference type="GO" id="GO:0005938">
    <property type="term" value="C:cell cortex"/>
    <property type="evidence" value="ECO:0007669"/>
    <property type="project" value="TreeGrafter"/>
</dbReference>
<sequence>MVNATESPKLKFKKMRYQKASMKRRVTVHFGDVRVVVPCQDENTTVADLAEAAIIRYKKATGKMESDVRIQRMQCISDEGILDMDDKIVDVFDDVKDQILAIYDEQSPNASDAADCTSAAPAPRGPVVGRVRDSVVEIVSLENPPSNGLRVSSSVTNNRTAESATTTAAATSFAVVGGASSEKERQEQPVRSSLRTETSTPTRHRVTLSPGGFLE</sequence>
<dbReference type="PANTHER" id="PTHR16484">
    <property type="entry name" value="PARTITIONING DEFECTIVE 3 RELATED"/>
    <property type="match status" value="1"/>
</dbReference>
<evidence type="ECO:0000313" key="7">
    <source>
        <dbReference type="Proteomes" id="UP000024635"/>
    </source>
</evidence>
<dbReference type="InterPro" id="IPR021922">
    <property type="entry name" value="Par3/HAL_N"/>
</dbReference>
<keyword evidence="1" id="KW-0132">Cell division</keyword>
<dbReference type="OrthoDB" id="6264899at2759"/>
<evidence type="ECO:0000313" key="6">
    <source>
        <dbReference type="EMBL" id="EYC18666.1"/>
    </source>
</evidence>
<dbReference type="InterPro" id="IPR052213">
    <property type="entry name" value="PAR3"/>
</dbReference>
<evidence type="ECO:0000256" key="4">
    <source>
        <dbReference type="SAM" id="MobiDB-lite"/>
    </source>
</evidence>
<dbReference type="Pfam" id="PF12053">
    <property type="entry name" value="Par3_HAL_N_term"/>
    <property type="match status" value="1"/>
</dbReference>
<dbReference type="GO" id="GO:0051660">
    <property type="term" value="P:establishment of centrosome localization"/>
    <property type="evidence" value="ECO:0007669"/>
    <property type="project" value="TreeGrafter"/>
</dbReference>
<dbReference type="GO" id="GO:0030010">
    <property type="term" value="P:establishment of cell polarity"/>
    <property type="evidence" value="ECO:0007669"/>
    <property type="project" value="TreeGrafter"/>
</dbReference>
<dbReference type="GO" id="GO:0051301">
    <property type="term" value="P:cell division"/>
    <property type="evidence" value="ECO:0007669"/>
    <property type="project" value="UniProtKB-KW"/>
</dbReference>
<dbReference type="AlphaFoldDB" id="A0A016UUM1"/>
<accession>A0A016UUM1</accession>
<proteinExistence type="predicted"/>
<keyword evidence="7" id="KW-1185">Reference proteome</keyword>
<evidence type="ECO:0000256" key="3">
    <source>
        <dbReference type="ARBA" id="ARBA00023306"/>
    </source>
</evidence>
<name>A0A016UUM1_9BILA</name>
<feature type="domain" description="Par3/HAL N-terminal" evidence="5">
    <location>
        <begin position="25"/>
        <end position="106"/>
    </location>
</feature>
<evidence type="ECO:0000259" key="5">
    <source>
        <dbReference type="Pfam" id="PF12053"/>
    </source>
</evidence>
<dbReference type="Gene3D" id="3.10.20.90">
    <property type="entry name" value="Phosphatidylinositol 3-kinase Catalytic Subunit, Chain A, domain 1"/>
    <property type="match status" value="1"/>
</dbReference>
<evidence type="ECO:0000256" key="1">
    <source>
        <dbReference type="ARBA" id="ARBA00022618"/>
    </source>
</evidence>
<dbReference type="GO" id="GO:0045197">
    <property type="term" value="P:establishment or maintenance of epithelial cell apical/basal polarity"/>
    <property type="evidence" value="ECO:0007669"/>
    <property type="project" value="TreeGrafter"/>
</dbReference>
<evidence type="ECO:0000256" key="2">
    <source>
        <dbReference type="ARBA" id="ARBA00022737"/>
    </source>
</evidence>
<feature type="compositionally biased region" description="Polar residues" evidence="4">
    <location>
        <begin position="146"/>
        <end position="159"/>
    </location>
</feature>
<reference evidence="7" key="1">
    <citation type="journal article" date="2015" name="Nat. Genet.">
        <title>The genome and transcriptome of the zoonotic hookworm Ancylostoma ceylanicum identify infection-specific gene families.</title>
        <authorList>
            <person name="Schwarz E.M."/>
            <person name="Hu Y."/>
            <person name="Antoshechkin I."/>
            <person name="Miller M.M."/>
            <person name="Sternberg P.W."/>
            <person name="Aroian R.V."/>
        </authorList>
    </citation>
    <scope>NUCLEOTIDE SEQUENCE</scope>
    <source>
        <strain evidence="7">HY135</strain>
    </source>
</reference>
<feature type="compositionally biased region" description="Polar residues" evidence="4">
    <location>
        <begin position="189"/>
        <end position="201"/>
    </location>
</feature>
<dbReference type="GO" id="GO:0035091">
    <property type="term" value="F:phosphatidylinositol binding"/>
    <property type="evidence" value="ECO:0007669"/>
    <property type="project" value="TreeGrafter"/>
</dbReference>
<dbReference type="GO" id="GO:0008104">
    <property type="term" value="P:intracellular protein localization"/>
    <property type="evidence" value="ECO:0007669"/>
    <property type="project" value="TreeGrafter"/>
</dbReference>
<feature type="region of interest" description="Disordered" evidence="4">
    <location>
        <begin position="146"/>
        <end position="215"/>
    </location>
</feature>